<keyword evidence="5 6" id="KW-0676">Redox-active center</keyword>
<keyword evidence="8" id="KW-1185">Reference proteome</keyword>
<comment type="similarity">
    <text evidence="6">Belongs to the HSP33 family.</text>
</comment>
<organism evidence="7 8">
    <name type="scientific">Lyngbya confervoides BDU141951</name>
    <dbReference type="NCBI Taxonomy" id="1574623"/>
    <lineage>
        <taxon>Bacteria</taxon>
        <taxon>Bacillati</taxon>
        <taxon>Cyanobacteriota</taxon>
        <taxon>Cyanophyceae</taxon>
        <taxon>Oscillatoriophycideae</taxon>
        <taxon>Oscillatoriales</taxon>
        <taxon>Microcoleaceae</taxon>
        <taxon>Lyngbya</taxon>
    </lineage>
</organism>
<comment type="PTM">
    <text evidence="6">Under oxidizing conditions two disulfide bonds are formed involving the reactive cysteines. Under reducing conditions zinc is bound to the reactive cysteines and the protein is inactive.</text>
</comment>
<dbReference type="Gene3D" id="3.55.30.10">
    <property type="entry name" value="Hsp33 domain"/>
    <property type="match status" value="1"/>
</dbReference>
<dbReference type="InterPro" id="IPR016154">
    <property type="entry name" value="Heat_shock_Hsp33_C"/>
</dbReference>
<keyword evidence="2 6" id="KW-0862">Zinc</keyword>
<comment type="function">
    <text evidence="6">Redox regulated molecular chaperone. Protects both thermally unfolding and oxidatively damaged proteins from irreversible aggregation. Plays an important role in the bacterial defense system toward oxidative stress.</text>
</comment>
<dbReference type="InterPro" id="IPR000397">
    <property type="entry name" value="Heat_shock_Hsp33"/>
</dbReference>
<gene>
    <name evidence="6 7" type="primary">hslO</name>
    <name evidence="7" type="ORF">QQ91_0002810</name>
</gene>
<dbReference type="NCBIfam" id="NF001033">
    <property type="entry name" value="PRK00114.1"/>
    <property type="match status" value="1"/>
</dbReference>
<evidence type="ECO:0000313" key="7">
    <source>
        <dbReference type="EMBL" id="MCM1981764.1"/>
    </source>
</evidence>
<dbReference type="SUPFAM" id="SSF64397">
    <property type="entry name" value="Hsp33 domain"/>
    <property type="match status" value="1"/>
</dbReference>
<dbReference type="InterPro" id="IPR016153">
    <property type="entry name" value="Heat_shock_Hsp33_N"/>
</dbReference>
<dbReference type="HAMAP" id="MF_00117">
    <property type="entry name" value="HslO"/>
    <property type="match status" value="1"/>
</dbReference>
<comment type="subcellular location">
    <subcellularLocation>
        <location evidence="6">Cytoplasm</location>
    </subcellularLocation>
</comment>
<dbReference type="SUPFAM" id="SSF118352">
    <property type="entry name" value="HSP33 redox switch-like"/>
    <property type="match status" value="1"/>
</dbReference>
<dbReference type="Pfam" id="PF01430">
    <property type="entry name" value="HSP33"/>
    <property type="match status" value="1"/>
</dbReference>
<evidence type="ECO:0000313" key="8">
    <source>
        <dbReference type="Proteomes" id="UP000031561"/>
    </source>
</evidence>
<keyword evidence="3 6" id="KW-1015">Disulfide bond</keyword>
<keyword evidence="1 6" id="KW-0963">Cytoplasm</keyword>
<reference evidence="7 8" key="1">
    <citation type="journal article" date="2015" name="Genome Announc.">
        <title>Draft Genome Sequence of Filamentous Marine Cyanobacterium Lyngbya confervoides Strain BDU141951.</title>
        <authorList>
            <person name="Chandrababunaidu M.M."/>
            <person name="Sen D."/>
            <person name="Tripathy S."/>
        </authorList>
    </citation>
    <scope>NUCLEOTIDE SEQUENCE [LARGE SCALE GENOMIC DNA]</scope>
    <source>
        <strain evidence="7 8">BDU141951</strain>
    </source>
</reference>
<sequence>MADQLIRGTIADGGIRVVCAITTDLTQEARARHDLSYVGTVALGRAMTAGLLLASNMKQRQARVNLRLKGDGPLRGLLVDAGRDGTVRGYVNCPRIEIPLTDQGNIDVGSAIGAKGFLHVIRDSRQGPPYSSTVNLVSGEVGEDVAQYLAQSEQTPSGISLGVFLKTEGVVAAGGLLVQVLPKAARDLALVAFLESRLESMQGFTSLIQNDTDGAAVLHRLFGDLDLEIFPDPQDLRFFCHCSQDRVRAALKLLGKAELRDIIESDQGAETTCDFCNEIYQASAADLEGLIQELDHEFA</sequence>
<dbReference type="AlphaFoldDB" id="A0ABD4SZP4"/>
<protein>
    <recommendedName>
        <fullName evidence="6">33 kDa chaperonin</fullName>
    </recommendedName>
    <alternativeName>
        <fullName evidence="6">Heat shock protein 33 homolog</fullName>
        <shortName evidence="6">HSP33</shortName>
    </alternativeName>
</protein>
<comment type="caution">
    <text evidence="7">The sequence shown here is derived from an EMBL/GenBank/DDBJ whole genome shotgun (WGS) entry which is preliminary data.</text>
</comment>
<evidence type="ECO:0000256" key="2">
    <source>
        <dbReference type="ARBA" id="ARBA00022833"/>
    </source>
</evidence>
<evidence type="ECO:0000256" key="3">
    <source>
        <dbReference type="ARBA" id="ARBA00023157"/>
    </source>
</evidence>
<evidence type="ECO:0000256" key="6">
    <source>
        <dbReference type="HAMAP-Rule" id="MF_00117"/>
    </source>
</evidence>
<dbReference type="EMBL" id="JTHE03000019">
    <property type="protein sequence ID" value="MCM1981764.1"/>
    <property type="molecule type" value="Genomic_DNA"/>
</dbReference>
<accession>A0ABD4SZP4</accession>
<dbReference type="PANTHER" id="PTHR30111:SF1">
    <property type="entry name" value="33 KDA CHAPERONIN"/>
    <property type="match status" value="1"/>
</dbReference>
<dbReference type="CDD" id="cd00498">
    <property type="entry name" value="Hsp33"/>
    <property type="match status" value="1"/>
</dbReference>
<dbReference type="RefSeq" id="WP_166279748.1">
    <property type="nucleotide sequence ID" value="NZ_JTHE03000019.1"/>
</dbReference>
<evidence type="ECO:0000256" key="5">
    <source>
        <dbReference type="ARBA" id="ARBA00023284"/>
    </source>
</evidence>
<name>A0ABD4SZP4_9CYAN</name>
<dbReference type="Proteomes" id="UP000031561">
    <property type="component" value="Unassembled WGS sequence"/>
</dbReference>
<keyword evidence="4 6" id="KW-0143">Chaperone</keyword>
<dbReference type="PANTHER" id="PTHR30111">
    <property type="entry name" value="33 KDA CHAPERONIN"/>
    <property type="match status" value="1"/>
</dbReference>
<proteinExistence type="inferred from homology"/>
<dbReference type="GO" id="GO:0051082">
    <property type="term" value="F:unfolded protein binding"/>
    <property type="evidence" value="ECO:0007669"/>
    <property type="project" value="UniProtKB-UniRule"/>
</dbReference>
<feature type="disulfide bond" description="Redox-active" evidence="6">
    <location>
        <begin position="273"/>
        <end position="276"/>
    </location>
</feature>
<evidence type="ECO:0000256" key="4">
    <source>
        <dbReference type="ARBA" id="ARBA00023186"/>
    </source>
</evidence>
<dbReference type="PIRSF" id="PIRSF005261">
    <property type="entry name" value="Heat_shock_Hsp33"/>
    <property type="match status" value="1"/>
</dbReference>
<dbReference type="Gene3D" id="3.90.1280.10">
    <property type="entry name" value="HSP33 redox switch-like"/>
    <property type="match status" value="1"/>
</dbReference>
<evidence type="ECO:0000256" key="1">
    <source>
        <dbReference type="ARBA" id="ARBA00022490"/>
    </source>
</evidence>
<feature type="disulfide bond" description="Redox-active" evidence="6">
    <location>
        <begin position="240"/>
        <end position="242"/>
    </location>
</feature>
<dbReference type="GO" id="GO:0005737">
    <property type="term" value="C:cytoplasm"/>
    <property type="evidence" value="ECO:0007669"/>
    <property type="project" value="UniProtKB-SubCell"/>
</dbReference>